<feature type="transmembrane region" description="Helical" evidence="6">
    <location>
        <begin position="217"/>
        <end position="239"/>
    </location>
</feature>
<evidence type="ECO:0000256" key="3">
    <source>
        <dbReference type="ARBA" id="ARBA00022989"/>
    </source>
</evidence>
<dbReference type="EMBL" id="ML975280">
    <property type="protein sequence ID" value="KAF1835913.1"/>
    <property type="molecule type" value="Genomic_DNA"/>
</dbReference>
<evidence type="ECO:0000256" key="4">
    <source>
        <dbReference type="ARBA" id="ARBA00023136"/>
    </source>
</evidence>
<dbReference type="GO" id="GO:0038023">
    <property type="term" value="F:signaling receptor activity"/>
    <property type="evidence" value="ECO:0007669"/>
    <property type="project" value="TreeGrafter"/>
</dbReference>
<evidence type="ECO:0000256" key="1">
    <source>
        <dbReference type="ARBA" id="ARBA00004141"/>
    </source>
</evidence>
<dbReference type="AlphaFoldDB" id="A0A6A5KQJ4"/>
<dbReference type="GO" id="GO:0046872">
    <property type="term" value="F:metal ion binding"/>
    <property type="evidence" value="ECO:0007669"/>
    <property type="project" value="UniProtKB-KW"/>
</dbReference>
<dbReference type="PANTHER" id="PTHR20855:SF130">
    <property type="entry name" value="HAEMOLYSIN-III FAMILY PROTEIN"/>
    <property type="match status" value="1"/>
</dbReference>
<keyword evidence="3 6" id="KW-1133">Transmembrane helix</keyword>
<feature type="binding site" evidence="5">
    <location>
        <position position="262"/>
    </location>
    <ligand>
        <name>Zn(2+)</name>
        <dbReference type="ChEBI" id="CHEBI:29105"/>
    </ligand>
</feature>
<dbReference type="GO" id="GO:0016020">
    <property type="term" value="C:membrane"/>
    <property type="evidence" value="ECO:0007669"/>
    <property type="project" value="UniProtKB-SubCell"/>
</dbReference>
<feature type="transmembrane region" description="Helical" evidence="6">
    <location>
        <begin position="93"/>
        <end position="111"/>
    </location>
</feature>
<name>A0A6A5KQJ4_9PLEO</name>
<evidence type="ECO:0000256" key="2">
    <source>
        <dbReference type="ARBA" id="ARBA00022692"/>
    </source>
</evidence>
<protein>
    <submittedName>
        <fullName evidence="7">Hemolysin-III channel protein-like protein Izh2</fullName>
    </submittedName>
</protein>
<feature type="binding site" evidence="5">
    <location>
        <position position="113"/>
    </location>
    <ligand>
        <name>Zn(2+)</name>
        <dbReference type="ChEBI" id="CHEBI:29105"/>
    </ligand>
</feature>
<dbReference type="GO" id="GO:0006882">
    <property type="term" value="P:intracellular zinc ion homeostasis"/>
    <property type="evidence" value="ECO:0007669"/>
    <property type="project" value="TreeGrafter"/>
</dbReference>
<dbReference type="Pfam" id="PF03006">
    <property type="entry name" value="HlyIII"/>
    <property type="match status" value="1"/>
</dbReference>
<feature type="transmembrane region" description="Helical" evidence="6">
    <location>
        <begin position="131"/>
        <end position="150"/>
    </location>
</feature>
<comment type="subcellular location">
    <subcellularLocation>
        <location evidence="1">Membrane</location>
        <topology evidence="1">Multi-pass membrane protein</topology>
    </subcellularLocation>
</comment>
<keyword evidence="5" id="KW-0479">Metal-binding</keyword>
<feature type="binding site" evidence="5">
    <location>
        <position position="258"/>
    </location>
    <ligand>
        <name>Zn(2+)</name>
        <dbReference type="ChEBI" id="CHEBI:29105"/>
    </ligand>
</feature>
<keyword evidence="4 6" id="KW-0472">Membrane</keyword>
<dbReference type="OrthoDB" id="529367at2759"/>
<keyword evidence="2 6" id="KW-0812">Transmembrane</keyword>
<proteinExistence type="predicted"/>
<gene>
    <name evidence="7" type="ORF">BDW02DRAFT_263801</name>
</gene>
<feature type="transmembrane region" description="Helical" evidence="6">
    <location>
        <begin position="259"/>
        <end position="276"/>
    </location>
</feature>
<reference evidence="7" key="1">
    <citation type="submission" date="2020-01" db="EMBL/GenBank/DDBJ databases">
        <authorList>
            <consortium name="DOE Joint Genome Institute"/>
            <person name="Haridas S."/>
            <person name="Albert R."/>
            <person name="Binder M."/>
            <person name="Bloem J."/>
            <person name="Labutti K."/>
            <person name="Salamov A."/>
            <person name="Andreopoulos B."/>
            <person name="Baker S.E."/>
            <person name="Barry K."/>
            <person name="Bills G."/>
            <person name="Bluhm B.H."/>
            <person name="Cannon C."/>
            <person name="Castanera R."/>
            <person name="Culley D.E."/>
            <person name="Daum C."/>
            <person name="Ezra D."/>
            <person name="Gonzalez J.B."/>
            <person name="Henrissat B."/>
            <person name="Kuo A."/>
            <person name="Liang C."/>
            <person name="Lipzen A."/>
            <person name="Lutzoni F."/>
            <person name="Magnuson J."/>
            <person name="Mondo S."/>
            <person name="Nolan M."/>
            <person name="Ohm R."/>
            <person name="Pangilinan J."/>
            <person name="Park H.-J."/>
            <person name="Ramirez L."/>
            <person name="Alfaro M."/>
            <person name="Sun H."/>
            <person name="Tritt A."/>
            <person name="Yoshinaga Y."/>
            <person name="Zwiers L.-H."/>
            <person name="Turgeon B.G."/>
            <person name="Goodwin S.B."/>
            <person name="Spatafora J.W."/>
            <person name="Crous P.W."/>
            <person name="Grigoriev I.V."/>
        </authorList>
    </citation>
    <scope>NUCLEOTIDE SEQUENCE</scope>
    <source>
        <strain evidence="7">P77</strain>
    </source>
</reference>
<feature type="transmembrane region" description="Helical" evidence="6">
    <location>
        <begin position="157"/>
        <end position="180"/>
    </location>
</feature>
<evidence type="ECO:0000313" key="8">
    <source>
        <dbReference type="Proteomes" id="UP000800040"/>
    </source>
</evidence>
<feature type="transmembrane region" description="Helical" evidence="6">
    <location>
        <begin position="186"/>
        <end position="205"/>
    </location>
</feature>
<accession>A0A6A5KQJ4</accession>
<dbReference type="InterPro" id="IPR004254">
    <property type="entry name" value="AdipoR/HlyIII-related"/>
</dbReference>
<evidence type="ECO:0000256" key="6">
    <source>
        <dbReference type="SAM" id="Phobius"/>
    </source>
</evidence>
<keyword evidence="8" id="KW-1185">Reference proteome</keyword>
<organism evidence="7 8">
    <name type="scientific">Decorospora gaudefroyi</name>
    <dbReference type="NCBI Taxonomy" id="184978"/>
    <lineage>
        <taxon>Eukaryota</taxon>
        <taxon>Fungi</taxon>
        <taxon>Dikarya</taxon>
        <taxon>Ascomycota</taxon>
        <taxon>Pezizomycotina</taxon>
        <taxon>Dothideomycetes</taxon>
        <taxon>Pleosporomycetidae</taxon>
        <taxon>Pleosporales</taxon>
        <taxon>Pleosporineae</taxon>
        <taxon>Pleosporaceae</taxon>
        <taxon>Decorospora</taxon>
    </lineage>
</organism>
<sequence length="322" mass="35620">MDHKSTKPATTTSTTTHLKDAPAWMRGDPYIKTGYRHQLSSVHRCLLSLLYLHNEWVNVWSHLLPGTIHSLLLAKECYGFSKQRDEKPYLDQMVVWQYIVSCILCLLFSAGYHTLTAHSPRVAGRWLKIDYLGIIINTAAGCIASTYFGLRHHPNLQLVYIASSVVLALVLFVVLLAPGADGAAMAFWRSFLFAMFVASGFLPMLHACVLDGTDVLGLFPLAHVIGMEACYFTGVVFYITRFPEKQFPETFDIWGSSHQIFHTVVVVGQIVYITGLRQMASSFGPVSAQMALGSEFGDSNRTWSGIMAGVCVNEALVAFGVS</sequence>
<dbReference type="PANTHER" id="PTHR20855">
    <property type="entry name" value="ADIPOR/PROGESTIN RECEPTOR-RELATED"/>
    <property type="match status" value="1"/>
</dbReference>
<dbReference type="Proteomes" id="UP000800040">
    <property type="component" value="Unassembled WGS sequence"/>
</dbReference>
<evidence type="ECO:0000313" key="7">
    <source>
        <dbReference type="EMBL" id="KAF1835913.1"/>
    </source>
</evidence>
<keyword evidence="5" id="KW-0862">Zinc</keyword>
<evidence type="ECO:0000256" key="5">
    <source>
        <dbReference type="PIRSR" id="PIRSR604254-1"/>
    </source>
</evidence>